<dbReference type="EMBL" id="LNIX01000030">
    <property type="protein sequence ID" value="OXA41108.1"/>
    <property type="molecule type" value="Genomic_DNA"/>
</dbReference>
<dbReference type="OrthoDB" id="248923at2759"/>
<evidence type="ECO:0000313" key="11">
    <source>
        <dbReference type="Proteomes" id="UP000198287"/>
    </source>
</evidence>
<feature type="transmembrane region" description="Helical" evidence="8">
    <location>
        <begin position="166"/>
        <end position="189"/>
    </location>
</feature>
<feature type="domain" description="Protein kinase" evidence="9">
    <location>
        <begin position="228"/>
        <end position="549"/>
    </location>
</feature>
<dbReference type="GO" id="GO:0004694">
    <property type="term" value="F:eukaryotic translation initiation factor 2alpha kinase activity"/>
    <property type="evidence" value="ECO:0007669"/>
    <property type="project" value="TreeGrafter"/>
</dbReference>
<dbReference type="Pfam" id="PF00069">
    <property type="entry name" value="Pkinase"/>
    <property type="match status" value="1"/>
</dbReference>
<evidence type="ECO:0000256" key="2">
    <source>
        <dbReference type="ARBA" id="ARBA00022527"/>
    </source>
</evidence>
<keyword evidence="6 7" id="KW-0067">ATP-binding</keyword>
<feature type="binding site" evidence="7">
    <location>
        <position position="260"/>
    </location>
    <ligand>
        <name>ATP</name>
        <dbReference type="ChEBI" id="CHEBI:30616"/>
    </ligand>
</feature>
<evidence type="ECO:0000256" key="7">
    <source>
        <dbReference type="PROSITE-ProRule" id="PRU10141"/>
    </source>
</evidence>
<dbReference type="Gene3D" id="1.10.510.10">
    <property type="entry name" value="Transferase(Phosphotransferase) domain 1"/>
    <property type="match status" value="1"/>
</dbReference>
<proteinExistence type="predicted"/>
<keyword evidence="8" id="KW-0472">Membrane</keyword>
<evidence type="ECO:0000256" key="4">
    <source>
        <dbReference type="ARBA" id="ARBA00022741"/>
    </source>
</evidence>
<evidence type="ECO:0000256" key="8">
    <source>
        <dbReference type="SAM" id="Phobius"/>
    </source>
</evidence>
<protein>
    <recommendedName>
        <fullName evidence="1">non-specific serine/threonine protein kinase</fullName>
        <ecNumber evidence="1">2.7.11.1</ecNumber>
    </recommendedName>
</protein>
<evidence type="ECO:0000313" key="10">
    <source>
        <dbReference type="EMBL" id="OXA41108.1"/>
    </source>
</evidence>
<dbReference type="PANTHER" id="PTHR11042">
    <property type="entry name" value="EUKARYOTIC TRANSLATION INITIATION FACTOR 2-ALPHA KINASE EIF2-ALPHA KINASE -RELATED"/>
    <property type="match status" value="1"/>
</dbReference>
<dbReference type="Gene3D" id="3.30.200.20">
    <property type="entry name" value="Phosphorylase Kinase, domain 1"/>
    <property type="match status" value="1"/>
</dbReference>
<name>A0A226D898_FOLCA</name>
<keyword evidence="8" id="KW-0812">Transmembrane</keyword>
<evidence type="ECO:0000256" key="1">
    <source>
        <dbReference type="ARBA" id="ARBA00012513"/>
    </source>
</evidence>
<keyword evidence="8" id="KW-1133">Transmembrane helix</keyword>
<dbReference type="PROSITE" id="PS50011">
    <property type="entry name" value="PROTEIN_KINASE_DOM"/>
    <property type="match status" value="1"/>
</dbReference>
<keyword evidence="5 10" id="KW-0418">Kinase</keyword>
<keyword evidence="4 7" id="KW-0547">Nucleotide-binding</keyword>
<keyword evidence="11" id="KW-1185">Reference proteome</keyword>
<dbReference type="PROSITE" id="PS00107">
    <property type="entry name" value="PROTEIN_KINASE_ATP"/>
    <property type="match status" value="1"/>
</dbReference>
<evidence type="ECO:0000256" key="6">
    <source>
        <dbReference type="ARBA" id="ARBA00022840"/>
    </source>
</evidence>
<dbReference type="SMART" id="SM00220">
    <property type="entry name" value="S_TKc"/>
    <property type="match status" value="1"/>
</dbReference>
<dbReference type="GO" id="GO:0005524">
    <property type="term" value="F:ATP binding"/>
    <property type="evidence" value="ECO:0007669"/>
    <property type="project" value="UniProtKB-UniRule"/>
</dbReference>
<dbReference type="Proteomes" id="UP000198287">
    <property type="component" value="Unassembled WGS sequence"/>
</dbReference>
<keyword evidence="3" id="KW-0808">Transferase</keyword>
<reference evidence="10 11" key="1">
    <citation type="submission" date="2015-12" db="EMBL/GenBank/DDBJ databases">
        <title>The genome of Folsomia candida.</title>
        <authorList>
            <person name="Faddeeva A."/>
            <person name="Derks M.F."/>
            <person name="Anvar Y."/>
            <person name="Smit S."/>
            <person name="Van Straalen N."/>
            <person name="Roelofs D."/>
        </authorList>
    </citation>
    <scope>NUCLEOTIDE SEQUENCE [LARGE SCALE GENOMIC DNA]</scope>
    <source>
        <strain evidence="10 11">VU population</strain>
        <tissue evidence="10">Whole body</tissue>
    </source>
</reference>
<evidence type="ECO:0000256" key="3">
    <source>
        <dbReference type="ARBA" id="ARBA00022679"/>
    </source>
</evidence>
<accession>A0A226D898</accession>
<dbReference type="InterPro" id="IPR000719">
    <property type="entry name" value="Prot_kinase_dom"/>
</dbReference>
<dbReference type="GO" id="GO:0005634">
    <property type="term" value="C:nucleus"/>
    <property type="evidence" value="ECO:0007669"/>
    <property type="project" value="TreeGrafter"/>
</dbReference>
<dbReference type="SUPFAM" id="SSF56112">
    <property type="entry name" value="Protein kinase-like (PK-like)"/>
    <property type="match status" value="1"/>
</dbReference>
<dbReference type="EC" id="2.7.11.1" evidence="1"/>
<gene>
    <name evidence="10" type="ORF">Fcan01_24042</name>
</gene>
<keyword evidence="2" id="KW-0723">Serine/threonine-protein kinase</keyword>
<evidence type="ECO:0000256" key="5">
    <source>
        <dbReference type="ARBA" id="ARBA00022777"/>
    </source>
</evidence>
<evidence type="ECO:0000259" key="9">
    <source>
        <dbReference type="PROSITE" id="PS50011"/>
    </source>
</evidence>
<comment type="caution">
    <text evidence="10">The sequence shown here is derived from an EMBL/GenBank/DDBJ whole genome shotgun (WGS) entry which is preliminary data.</text>
</comment>
<dbReference type="GO" id="GO:0005737">
    <property type="term" value="C:cytoplasm"/>
    <property type="evidence" value="ECO:0007669"/>
    <property type="project" value="TreeGrafter"/>
</dbReference>
<dbReference type="InterPro" id="IPR017441">
    <property type="entry name" value="Protein_kinase_ATP_BS"/>
</dbReference>
<dbReference type="AlphaFoldDB" id="A0A226D898"/>
<organism evidence="10 11">
    <name type="scientific">Folsomia candida</name>
    <name type="common">Springtail</name>
    <dbReference type="NCBI Taxonomy" id="158441"/>
    <lineage>
        <taxon>Eukaryota</taxon>
        <taxon>Metazoa</taxon>
        <taxon>Ecdysozoa</taxon>
        <taxon>Arthropoda</taxon>
        <taxon>Hexapoda</taxon>
        <taxon>Collembola</taxon>
        <taxon>Entomobryomorpha</taxon>
        <taxon>Isotomoidea</taxon>
        <taxon>Isotomidae</taxon>
        <taxon>Proisotominae</taxon>
        <taxon>Folsomia</taxon>
    </lineage>
</organism>
<dbReference type="InterPro" id="IPR050339">
    <property type="entry name" value="CC_SR_Kinase"/>
</dbReference>
<dbReference type="PANTHER" id="PTHR11042:SF160">
    <property type="entry name" value="EUKARYOTIC TRANSLATION INITIATION FACTOR 2-ALPHA KINASE 1"/>
    <property type="match status" value="1"/>
</dbReference>
<sequence length="549" mass="61528">MTDEFSARINSIRIRQGCQLIAVTENEENHEIGRRYFHQSEASVKMVGPPSEYFCYCDCDFISGPLYDDGATKFGCKNISNFINNRESTTDQELGTNQVTTKPKIPFKSTIIPQITQGTTEEITKKLETTKAISKTSDIPITSIFNGSQNKENKENQDLPEEHTSVLRIIGILVGFGAILIILAVVFLFKRQGKKQKPSTDRTCKVELDVLCSSLDPHPALWRNSDFLSCIGKIGHGCFGVVLKAVDHNDVYNGDGFAIKCVDIDKTLNSMSSRDSASLFYKLLNEVRALSRLNCDNVVKYHSCWAESDGVVHIGRVELEECISTIVSSDSRFFSVGSSNALFARNYLFLKLEFCDTTLDKFITQFKNQSRNCDGKNCQFNSIVVDAGRQIATGLKYVHSKGIIHRDIKPANILGRLTDSRDAITWKIGDFGLSVILNDKEYGGASAGTSLYRSPEMKNGCPYSSKSDIYSLGLCFLEMAQLNGCQFSKYEVFNNLTEIGEQAKKHVIKDITMANCGEEYGKMLIKMLKRDWEKRWNSGQVCEFISTHF</sequence>
<dbReference type="InterPro" id="IPR011009">
    <property type="entry name" value="Kinase-like_dom_sf"/>
</dbReference>